<feature type="compositionally biased region" description="Basic and acidic residues" evidence="3">
    <location>
        <begin position="420"/>
        <end position="435"/>
    </location>
</feature>
<dbReference type="Gene3D" id="2.130.10.30">
    <property type="entry name" value="Regulator of chromosome condensation 1/beta-lactamase-inhibitor protein II"/>
    <property type="match status" value="2"/>
</dbReference>
<dbReference type="GeneID" id="109403594"/>
<proteinExistence type="predicted"/>
<keyword evidence="1" id="KW-0677">Repeat</keyword>
<feature type="compositionally biased region" description="Polar residues" evidence="3">
    <location>
        <begin position="603"/>
        <end position="615"/>
    </location>
</feature>
<dbReference type="Pfam" id="PF00415">
    <property type="entry name" value="RCC1"/>
    <property type="match status" value="3"/>
</dbReference>
<feature type="compositionally biased region" description="Basic and acidic residues" evidence="3">
    <location>
        <begin position="1449"/>
        <end position="1461"/>
    </location>
</feature>
<feature type="region of interest" description="Disordered" evidence="3">
    <location>
        <begin position="132"/>
        <end position="175"/>
    </location>
</feature>
<dbReference type="SUPFAM" id="SSF50985">
    <property type="entry name" value="RCC1/BLIP-II"/>
    <property type="match status" value="2"/>
</dbReference>
<dbReference type="PANTHER" id="PTHR22870:SF466">
    <property type="entry name" value="ANKYRIN REPEAT-CONTAINING PROTEIN"/>
    <property type="match status" value="1"/>
</dbReference>
<feature type="region of interest" description="Disordered" evidence="3">
    <location>
        <begin position="391"/>
        <end position="441"/>
    </location>
</feature>
<feature type="compositionally biased region" description="Low complexity" evidence="3">
    <location>
        <begin position="408"/>
        <end position="418"/>
    </location>
</feature>
<dbReference type="EnsemblMetazoa" id="AALFPA23_007967.R10720">
    <property type="protein sequence ID" value="AALFPA23_007967.P10720"/>
    <property type="gene ID" value="AALFPA23_007967"/>
</dbReference>
<feature type="compositionally biased region" description="Acidic residues" evidence="3">
    <location>
        <begin position="1752"/>
        <end position="1770"/>
    </location>
</feature>
<evidence type="ECO:0000256" key="2">
    <source>
        <dbReference type="PROSITE-ProRule" id="PRU00235"/>
    </source>
</evidence>
<evidence type="ECO:0008006" key="6">
    <source>
        <dbReference type="Google" id="ProtNLM"/>
    </source>
</evidence>
<feature type="region of interest" description="Disordered" evidence="3">
    <location>
        <begin position="573"/>
        <end position="627"/>
    </location>
</feature>
<dbReference type="InterPro" id="IPR009091">
    <property type="entry name" value="RCC1/BLIP-II"/>
</dbReference>
<dbReference type="RefSeq" id="XP_062703030.1">
    <property type="nucleotide sequence ID" value="XM_062847046.1"/>
</dbReference>
<evidence type="ECO:0000256" key="1">
    <source>
        <dbReference type="ARBA" id="ARBA00022737"/>
    </source>
</evidence>
<feature type="region of interest" description="Disordered" evidence="3">
    <location>
        <begin position="1396"/>
        <end position="1489"/>
    </location>
</feature>
<dbReference type="RefSeq" id="XP_029730146.2">
    <property type="nucleotide sequence ID" value="XM_029874286.2"/>
</dbReference>
<reference evidence="5" key="1">
    <citation type="journal article" date="2015" name="Proc. Natl. Acad. Sci. U.S.A.">
        <title>Genome sequence of the Asian Tiger mosquito, Aedes albopictus, reveals insights into its biology, genetics, and evolution.</title>
        <authorList>
            <person name="Chen X.G."/>
            <person name="Jiang X."/>
            <person name="Gu J."/>
            <person name="Xu M."/>
            <person name="Wu Y."/>
            <person name="Deng Y."/>
            <person name="Zhang C."/>
            <person name="Bonizzoni M."/>
            <person name="Dermauw W."/>
            <person name="Vontas J."/>
            <person name="Armbruster P."/>
            <person name="Huang X."/>
            <person name="Yang Y."/>
            <person name="Zhang H."/>
            <person name="He W."/>
            <person name="Peng H."/>
            <person name="Liu Y."/>
            <person name="Wu K."/>
            <person name="Chen J."/>
            <person name="Lirakis M."/>
            <person name="Topalis P."/>
            <person name="Van Leeuwen T."/>
            <person name="Hall A.B."/>
            <person name="Jiang X."/>
            <person name="Thorpe C."/>
            <person name="Mueller R.L."/>
            <person name="Sun C."/>
            <person name="Waterhouse R.M."/>
            <person name="Yan G."/>
            <person name="Tu Z.J."/>
            <person name="Fang X."/>
            <person name="James A.A."/>
        </authorList>
    </citation>
    <scope>NUCLEOTIDE SEQUENCE [LARGE SCALE GENOMIC DNA]</scope>
    <source>
        <strain evidence="5">Foshan</strain>
    </source>
</reference>
<dbReference type="EnsemblMetazoa" id="AALFPA23_007967.R10719">
    <property type="protein sequence ID" value="AALFPA23_007967.P10719"/>
    <property type="gene ID" value="AALFPA23_007967"/>
</dbReference>
<reference evidence="4" key="2">
    <citation type="submission" date="2025-05" db="UniProtKB">
        <authorList>
            <consortium name="EnsemblMetazoa"/>
        </authorList>
    </citation>
    <scope>IDENTIFICATION</scope>
    <source>
        <strain evidence="4">Foshan</strain>
    </source>
</reference>
<evidence type="ECO:0000313" key="5">
    <source>
        <dbReference type="Proteomes" id="UP000069940"/>
    </source>
</evidence>
<keyword evidence="5" id="KW-1185">Reference proteome</keyword>
<dbReference type="InterPro" id="IPR000408">
    <property type="entry name" value="Reg_chr_condens"/>
</dbReference>
<feature type="compositionally biased region" description="Polar residues" evidence="3">
    <location>
        <begin position="132"/>
        <end position="142"/>
    </location>
</feature>
<dbReference type="InterPro" id="IPR051210">
    <property type="entry name" value="Ub_ligase/GEF_domain"/>
</dbReference>
<accession>A0ABM1YCX9</accession>
<dbReference type="EnsemblMetazoa" id="AALFPA23_007967.R10721">
    <property type="protein sequence ID" value="AALFPA23_007967.P10721"/>
    <property type="gene ID" value="AALFPA23_007967"/>
</dbReference>
<dbReference type="Proteomes" id="UP000069940">
    <property type="component" value="Unassembled WGS sequence"/>
</dbReference>
<feature type="repeat" description="RCC1" evidence="2">
    <location>
        <begin position="1203"/>
        <end position="1255"/>
    </location>
</feature>
<feature type="repeat" description="RCC1" evidence="2">
    <location>
        <begin position="1549"/>
        <end position="1599"/>
    </location>
</feature>
<evidence type="ECO:0000313" key="4">
    <source>
        <dbReference type="EnsemblMetazoa" id="AALFPA23_007967.P10720"/>
    </source>
</evidence>
<evidence type="ECO:0000256" key="3">
    <source>
        <dbReference type="SAM" id="MobiDB-lite"/>
    </source>
</evidence>
<dbReference type="PANTHER" id="PTHR22870">
    <property type="entry name" value="REGULATOR OF CHROMOSOME CONDENSATION"/>
    <property type="match status" value="1"/>
</dbReference>
<organism evidence="4 5">
    <name type="scientific">Aedes albopictus</name>
    <name type="common">Asian tiger mosquito</name>
    <name type="synonym">Stegomyia albopicta</name>
    <dbReference type="NCBI Taxonomy" id="7160"/>
    <lineage>
        <taxon>Eukaryota</taxon>
        <taxon>Metazoa</taxon>
        <taxon>Ecdysozoa</taxon>
        <taxon>Arthropoda</taxon>
        <taxon>Hexapoda</taxon>
        <taxon>Insecta</taxon>
        <taxon>Pterygota</taxon>
        <taxon>Neoptera</taxon>
        <taxon>Endopterygota</taxon>
        <taxon>Diptera</taxon>
        <taxon>Nematocera</taxon>
        <taxon>Culicoidea</taxon>
        <taxon>Culicidae</taxon>
        <taxon>Culicinae</taxon>
        <taxon>Aedini</taxon>
        <taxon>Aedes</taxon>
        <taxon>Stegomyia</taxon>
    </lineage>
</organism>
<name>A0ABM1YCX9_AEDAL</name>
<feature type="region of interest" description="Disordered" evidence="3">
    <location>
        <begin position="1748"/>
        <end position="1773"/>
    </location>
</feature>
<feature type="compositionally biased region" description="Low complexity" evidence="3">
    <location>
        <begin position="143"/>
        <end position="168"/>
    </location>
</feature>
<feature type="compositionally biased region" description="Basic residues" evidence="3">
    <location>
        <begin position="1396"/>
        <end position="1406"/>
    </location>
</feature>
<dbReference type="PROSITE" id="PS50012">
    <property type="entry name" value="RCC1_3"/>
    <property type="match status" value="3"/>
</dbReference>
<sequence>MASLKDWDIIKLSTLITNVDAKLSASTRTDRDYQVLCLVRRNDQILFRYIDGSGEVHLMLLCWFAENQKCIQDVCFDSSEQWLLVFCYDNTLHIVPALSICDKSAQVEPTFNRDEITSFIVPFIGPHECPNPQTCPNNSHNVSSSTVQSHRSSIASEASTRSSISGSELGLKRSESMHTTHKIDEIFSLNSIYSQLQGGAEQSTTSQDHPITPIAMKTIENFFAEGRDDKAGGIDTKASTPQECFSHTISSSIESTVSGSCPYPTCCSWWETLTNEPRAILGYSDGSICVVALTPNCPFLGNTNCERGSIEKLIICQDNSMETISLMINTSTREQWKLLLEQKSIKYTFPGDISPSSSQELKAEMLKSLGEGGEKPDSAVLEDWQIVLSLPKEGSGGEQTADSGGEKGSPSGSEPQSSDDFEKVEGEGSTEDGKTDQQGALPKLFPAARARLMSLRDLGAKKIGTLKLKLSESRIKAKEKERIKEQAANLAVMELPGMYPEILTTPAGPYFVVQYLNGKYLLSALHSYSDTLSVHSMDISLIPLHIFKVPKQCRSTVLTRNVIYVTHHLSLGSERTTESTNSSPDANPEAVGELTDQPRRNTDSSIENLGSSRSQTQDEDVSTETTNSGTVNAVSVVSCQIAAVKMGDDCDFNDHAMLGLFQFPDEKILEIHRISPLGDGSETKDPDDLRFNAQDEPGDVRSIFQKSTVSNYLKMQRNLRMDKKLETHESQVMIGEFPRVEFDRAVIVTDKNLYQLELNDTARNLFLKLAHKSLWAACEDFCTTFGLPLATCVEYAGDVLLKRRKITEALMTYNVARLSPMKTALKLASVNENVALMKLCSMALRNSHIINSQYVMHDVMRILVDEAHLGNVVYDSLMNLNAKVSLKPINAGAQCSDFSYENDDVSWDVQISTTAQFHLSNLMLLTLCERCVQDKNYIPLWNFIVTNSKYHTSLACIVLAHGKLYSSVVLLAMVRGTCLDVFSCLIGIWEQLADQPAEINAYVYNLSNELFMESLIYLQEYTMEYFEMIRKCLEKFDINVLERLIRQLNPFHPIYRPLMHKLSNHDSSSGRELDKHLLLFCKSLIETFLAVSIRSQMLKMHNSSFLNALKHVRVHYDEKPVEMRLKQYSPLSAGFSHAGCVMNRIAYLWGSNGVNCALSRTSLQGDPLAPNGSPPTAFFLKQLDLEVLAVQCGRLHTLLLTSNGVYSMGANNLGQLGIGNHVLNALQPMFVQSLDGKNITHICTGQYHNAVVANGLMYTWGWGIFGQLGHGSVADCPKPKVVDFFRKKNIQQIALGHAHTLVLCRQDCNTKNVLYVFGSNHYGQLGLGQEDKFNFTVDTRNGKSFVLSLIPRRVDFDEEVLLINTKLFVNLVLTKSNNLYTWGASPQALRLANQARKRAKSSHKCRPNVMAQSAPAGPSTSPASAPAADREAKPDGAEPEAPKSPNAPEEPKEEQQPKTSEEEQQPIEAAVVEEPPKTPDGGPIPDIKIEDTCAGEESKTPDGDEKAATPGEEFAEHLFPCLVDTTLVQDDIVRISSGLYHFALVTSRSHIYTWGKNIERQLGREGGRNEVLIPTKLDTVAGVEYVECGADFTLIMTEDGVVKSWGNNNMGQCAKEINQERSGVPGKLVRLPISNRLVRIPDSSQFIELPHEIKLPPSDGSHEPGHQMLRLIKSMPKFRRNFVVKSSLEKIISNNISTISSSLNDVSNTTEMDDFVGELKTAFDCRIQNQNASTMSSLQSVSYATSPTSMAIDDDEDDEGLEDMDQDEGSSESSRIFNERHLLSNDFIHYCLYIFHGLYSQDNILELTKRCNEYHIRMMMLNYDYVEAFHLILELLSGSLSSSASPVTVAKTTMNLVKIFEYFTKDSNIIPMDTANFKYFIYELFMFFIKHNINLDVLEEYFLRNLEYYLVQLAFVLYFSNTNNISAGLRGNVDSETLEMERRLLDKFNNNGNNLLAAAEAFGPSSPQSAGKVVRKLENTDTISKALSTKFSVMLCQKLMEYFDRFK</sequence>
<feature type="compositionally biased region" description="Low complexity" evidence="3">
    <location>
        <begin position="1411"/>
        <end position="1427"/>
    </location>
</feature>
<dbReference type="PRINTS" id="PR00633">
    <property type="entry name" value="RCCNDNSATION"/>
</dbReference>
<protein>
    <recommendedName>
        <fullName evidence="6">E3 ubiquitin-protein ligase herc2</fullName>
    </recommendedName>
</protein>
<dbReference type="RefSeq" id="XP_062703029.1">
    <property type="nucleotide sequence ID" value="XM_062847045.1"/>
</dbReference>
<feature type="repeat" description="RCC1" evidence="2">
    <location>
        <begin position="1255"/>
        <end position="1306"/>
    </location>
</feature>